<feature type="transmembrane region" description="Helical" evidence="7">
    <location>
        <begin position="88"/>
        <end position="110"/>
    </location>
</feature>
<organism evidence="9 10">
    <name type="scientific">Bacillus arachidis</name>
    <dbReference type="NCBI Taxonomy" id="2819290"/>
    <lineage>
        <taxon>Bacteria</taxon>
        <taxon>Bacillati</taxon>
        <taxon>Bacillota</taxon>
        <taxon>Bacilli</taxon>
        <taxon>Bacillales</taxon>
        <taxon>Bacillaceae</taxon>
        <taxon>Bacillus</taxon>
    </lineage>
</organism>
<evidence type="ECO:0000256" key="7">
    <source>
        <dbReference type="SAM" id="Phobius"/>
    </source>
</evidence>
<protein>
    <submittedName>
        <fullName evidence="9">Trimeric intracellular cation channel family protein</fullName>
    </submittedName>
</protein>
<feature type="transmembrane region" description="Helical" evidence="7">
    <location>
        <begin position="31"/>
        <end position="52"/>
    </location>
</feature>
<reference evidence="9 10" key="1">
    <citation type="submission" date="2021-03" db="EMBL/GenBank/DDBJ databases">
        <title>Identification of novel Bacillus strains.</title>
        <authorList>
            <person name="Xiao Z."/>
            <person name="Li Y."/>
            <person name="Shen J."/>
        </authorList>
    </citation>
    <scope>NUCLEOTIDE SEQUENCE [LARGE SCALE GENOMIC DNA]</scope>
    <source>
        <strain evidence="9 10">SY8</strain>
    </source>
</reference>
<dbReference type="EMBL" id="JAGDQJ010000004">
    <property type="protein sequence ID" value="MBO1624140.1"/>
    <property type="molecule type" value="Genomic_DNA"/>
</dbReference>
<comment type="similarity">
    <text evidence="2">Belongs to the UPF0126 family.</text>
</comment>
<name>A0ABS3NTF5_9BACI</name>
<dbReference type="Pfam" id="PF03458">
    <property type="entry name" value="Gly_transporter"/>
    <property type="match status" value="2"/>
</dbReference>
<evidence type="ECO:0000256" key="4">
    <source>
        <dbReference type="ARBA" id="ARBA00022692"/>
    </source>
</evidence>
<evidence type="ECO:0000256" key="2">
    <source>
        <dbReference type="ARBA" id="ARBA00008193"/>
    </source>
</evidence>
<evidence type="ECO:0000256" key="1">
    <source>
        <dbReference type="ARBA" id="ARBA00004651"/>
    </source>
</evidence>
<keyword evidence="10" id="KW-1185">Reference proteome</keyword>
<comment type="caution">
    <text evidence="9">The sequence shown here is derived from an EMBL/GenBank/DDBJ whole genome shotgun (WGS) entry which is preliminary data.</text>
</comment>
<gene>
    <name evidence="9" type="ORF">J4P90_02545</name>
</gene>
<accession>A0ABS3NTF5</accession>
<feature type="transmembrane region" description="Helical" evidence="7">
    <location>
        <begin position="172"/>
        <end position="194"/>
    </location>
</feature>
<keyword evidence="4 7" id="KW-0812">Transmembrane</keyword>
<evidence type="ECO:0000256" key="3">
    <source>
        <dbReference type="ARBA" id="ARBA00022475"/>
    </source>
</evidence>
<dbReference type="PANTHER" id="PTHR30506">
    <property type="entry name" value="INNER MEMBRANE PROTEIN"/>
    <property type="match status" value="1"/>
</dbReference>
<comment type="subcellular location">
    <subcellularLocation>
        <location evidence="1">Cell membrane</location>
        <topology evidence="1">Multi-pass membrane protein</topology>
    </subcellularLocation>
</comment>
<keyword evidence="3" id="KW-1003">Cell membrane</keyword>
<feature type="domain" description="Glycine transporter" evidence="8">
    <location>
        <begin position="6"/>
        <end position="79"/>
    </location>
</feature>
<dbReference type="PANTHER" id="PTHR30506:SF3">
    <property type="entry name" value="UPF0126 INNER MEMBRANE PROTEIN YADS-RELATED"/>
    <property type="match status" value="1"/>
</dbReference>
<dbReference type="Proteomes" id="UP000677611">
    <property type="component" value="Unassembled WGS sequence"/>
</dbReference>
<dbReference type="InterPro" id="IPR005115">
    <property type="entry name" value="Gly_transporter"/>
</dbReference>
<feature type="transmembrane region" description="Helical" evidence="7">
    <location>
        <begin position="6"/>
        <end position="24"/>
    </location>
</feature>
<evidence type="ECO:0000313" key="10">
    <source>
        <dbReference type="Proteomes" id="UP000677611"/>
    </source>
</evidence>
<dbReference type="RefSeq" id="WP_026592114.1">
    <property type="nucleotide sequence ID" value="NZ_CP127376.1"/>
</dbReference>
<evidence type="ECO:0000313" key="9">
    <source>
        <dbReference type="EMBL" id="MBO1624140.1"/>
    </source>
</evidence>
<feature type="transmembrane region" description="Helical" evidence="7">
    <location>
        <begin position="64"/>
        <end position="81"/>
    </location>
</feature>
<sequence>MLLIEIFTFLGIVAAAISGTLVGLKKDLDLFGVLCLAVATALGGGIIRDVMIGNLPPVAFVQPIYFFVSVLAALFTCMFFERINKLQVVIMLSDAVGLGVFTAIGANAAMSHHVDASFLVVSMGVITGIGGGILRDICAQDIPYVFRKEIYAIASILGAISFLITHEMGAHVLAFYICLLVTFTIRVVTVIYNVHFPVFFKTHSKANANKSH</sequence>
<proteinExistence type="inferred from homology"/>
<evidence type="ECO:0000256" key="5">
    <source>
        <dbReference type="ARBA" id="ARBA00022989"/>
    </source>
</evidence>
<keyword evidence="5 7" id="KW-1133">Transmembrane helix</keyword>
<feature type="transmembrane region" description="Helical" evidence="7">
    <location>
        <begin position="150"/>
        <end position="166"/>
    </location>
</feature>
<feature type="domain" description="Glycine transporter" evidence="8">
    <location>
        <begin position="92"/>
        <end position="166"/>
    </location>
</feature>
<feature type="transmembrane region" description="Helical" evidence="7">
    <location>
        <begin position="116"/>
        <end position="138"/>
    </location>
</feature>
<evidence type="ECO:0000256" key="6">
    <source>
        <dbReference type="ARBA" id="ARBA00023136"/>
    </source>
</evidence>
<evidence type="ECO:0000259" key="8">
    <source>
        <dbReference type="Pfam" id="PF03458"/>
    </source>
</evidence>
<keyword evidence="6 7" id="KW-0472">Membrane</keyword>